<protein>
    <submittedName>
        <fullName evidence="2">Uncharacterized protein</fullName>
    </submittedName>
</protein>
<dbReference type="EMBL" id="JBHLVZ010000002">
    <property type="protein sequence ID" value="MFC0384248.1"/>
    <property type="molecule type" value="Genomic_DNA"/>
</dbReference>
<name>A0ABV6IKW4_9PROT</name>
<evidence type="ECO:0000313" key="2">
    <source>
        <dbReference type="EMBL" id="MFC0384248.1"/>
    </source>
</evidence>
<evidence type="ECO:0000256" key="1">
    <source>
        <dbReference type="SAM" id="MobiDB-lite"/>
    </source>
</evidence>
<dbReference type="RefSeq" id="WP_377048284.1">
    <property type="nucleotide sequence ID" value="NZ_JBHLVZ010000002.1"/>
</dbReference>
<feature type="region of interest" description="Disordered" evidence="1">
    <location>
        <begin position="1"/>
        <end position="29"/>
    </location>
</feature>
<keyword evidence="3" id="KW-1185">Reference proteome</keyword>
<dbReference type="Proteomes" id="UP001589789">
    <property type="component" value="Unassembled WGS sequence"/>
</dbReference>
<proteinExistence type="predicted"/>
<organism evidence="2 3">
    <name type="scientific">Muricoccus vinaceus</name>
    <dbReference type="NCBI Taxonomy" id="424704"/>
    <lineage>
        <taxon>Bacteria</taxon>
        <taxon>Pseudomonadati</taxon>
        <taxon>Pseudomonadota</taxon>
        <taxon>Alphaproteobacteria</taxon>
        <taxon>Acetobacterales</taxon>
        <taxon>Roseomonadaceae</taxon>
        <taxon>Muricoccus</taxon>
    </lineage>
</organism>
<gene>
    <name evidence="2" type="ORF">ACFFIC_01635</name>
</gene>
<evidence type="ECO:0000313" key="3">
    <source>
        <dbReference type="Proteomes" id="UP001589789"/>
    </source>
</evidence>
<comment type="caution">
    <text evidence="2">The sequence shown here is derived from an EMBL/GenBank/DDBJ whole genome shotgun (WGS) entry which is preliminary data.</text>
</comment>
<reference evidence="2 3" key="1">
    <citation type="submission" date="2024-09" db="EMBL/GenBank/DDBJ databases">
        <authorList>
            <person name="Sun Q."/>
            <person name="Mori K."/>
        </authorList>
    </citation>
    <scope>NUCLEOTIDE SEQUENCE [LARGE SCALE GENOMIC DNA]</scope>
    <source>
        <strain evidence="2 3">CCM 7468</strain>
    </source>
</reference>
<accession>A0ABV6IKW4</accession>
<sequence>MSAQMEGKMAADPKEGDNPLVGSDERDEEGFLGATRDLAAFARKQGFSRADTLLTELLAIIYARKS</sequence>